<feature type="region of interest" description="Disordered" evidence="1">
    <location>
        <begin position="17"/>
        <end position="62"/>
    </location>
</feature>
<proteinExistence type="predicted"/>
<evidence type="ECO:0000313" key="3">
    <source>
        <dbReference type="Proteomes" id="UP000277580"/>
    </source>
</evidence>
<protein>
    <submittedName>
        <fullName evidence="2">Uncharacterized protein</fullName>
    </submittedName>
</protein>
<keyword evidence="3" id="KW-1185">Reference proteome</keyword>
<organism evidence="2 3">
    <name type="scientific">Morchella conica CCBAS932</name>
    <dbReference type="NCBI Taxonomy" id="1392247"/>
    <lineage>
        <taxon>Eukaryota</taxon>
        <taxon>Fungi</taxon>
        <taxon>Dikarya</taxon>
        <taxon>Ascomycota</taxon>
        <taxon>Pezizomycotina</taxon>
        <taxon>Pezizomycetes</taxon>
        <taxon>Pezizales</taxon>
        <taxon>Morchellaceae</taxon>
        <taxon>Morchella</taxon>
    </lineage>
</organism>
<sequence>MYSTLFSKQGSAYKYSPHHTVNDIHHPPSPVQNLTTQSIHDRGPHHRPSLDGQHQANKGLQLHHKKAYSNYSTHHPSCGVMIGVTCNCWLTCHSLAPLARAWLRVYFYSACTRPHRTAELAGWQGRANAGRGSTYHNGALCCVRRGRRVREKLREKS</sequence>
<dbReference type="InParanoid" id="A0A3N4KIN2"/>
<accession>A0A3N4KIN2</accession>
<dbReference type="AlphaFoldDB" id="A0A3N4KIN2"/>
<dbReference type="EMBL" id="ML119143">
    <property type="protein sequence ID" value="RPB10413.1"/>
    <property type="molecule type" value="Genomic_DNA"/>
</dbReference>
<name>A0A3N4KIN2_9PEZI</name>
<gene>
    <name evidence="2" type="ORF">P167DRAFT_254207</name>
</gene>
<reference evidence="2 3" key="1">
    <citation type="journal article" date="2018" name="Nat. Ecol. Evol.">
        <title>Pezizomycetes genomes reveal the molecular basis of ectomycorrhizal truffle lifestyle.</title>
        <authorList>
            <person name="Murat C."/>
            <person name="Payen T."/>
            <person name="Noel B."/>
            <person name="Kuo A."/>
            <person name="Morin E."/>
            <person name="Chen J."/>
            <person name="Kohler A."/>
            <person name="Krizsan K."/>
            <person name="Balestrini R."/>
            <person name="Da Silva C."/>
            <person name="Montanini B."/>
            <person name="Hainaut M."/>
            <person name="Levati E."/>
            <person name="Barry K.W."/>
            <person name="Belfiori B."/>
            <person name="Cichocki N."/>
            <person name="Clum A."/>
            <person name="Dockter R.B."/>
            <person name="Fauchery L."/>
            <person name="Guy J."/>
            <person name="Iotti M."/>
            <person name="Le Tacon F."/>
            <person name="Lindquist E.A."/>
            <person name="Lipzen A."/>
            <person name="Malagnac F."/>
            <person name="Mello A."/>
            <person name="Molinier V."/>
            <person name="Miyauchi S."/>
            <person name="Poulain J."/>
            <person name="Riccioni C."/>
            <person name="Rubini A."/>
            <person name="Sitrit Y."/>
            <person name="Splivallo R."/>
            <person name="Traeger S."/>
            <person name="Wang M."/>
            <person name="Zifcakova L."/>
            <person name="Wipf D."/>
            <person name="Zambonelli A."/>
            <person name="Paolocci F."/>
            <person name="Nowrousian M."/>
            <person name="Ottonello S."/>
            <person name="Baldrian P."/>
            <person name="Spatafora J.W."/>
            <person name="Henrissat B."/>
            <person name="Nagy L.G."/>
            <person name="Aury J.M."/>
            <person name="Wincker P."/>
            <person name="Grigoriev I.V."/>
            <person name="Bonfante P."/>
            <person name="Martin F.M."/>
        </authorList>
    </citation>
    <scope>NUCLEOTIDE SEQUENCE [LARGE SCALE GENOMIC DNA]</scope>
    <source>
        <strain evidence="2 3">CCBAS932</strain>
    </source>
</reference>
<evidence type="ECO:0000313" key="2">
    <source>
        <dbReference type="EMBL" id="RPB10413.1"/>
    </source>
</evidence>
<evidence type="ECO:0000256" key="1">
    <source>
        <dbReference type="SAM" id="MobiDB-lite"/>
    </source>
</evidence>
<dbReference type="Proteomes" id="UP000277580">
    <property type="component" value="Unassembled WGS sequence"/>
</dbReference>